<name>A0A917J1E3_9BACT</name>
<comment type="similarity">
    <text evidence="1">Belongs to the pseudomonas-type ThrB family.</text>
</comment>
<dbReference type="AlphaFoldDB" id="A0A917J1E3"/>
<dbReference type="Gene3D" id="3.90.1200.10">
    <property type="match status" value="1"/>
</dbReference>
<dbReference type="SUPFAM" id="SSF56112">
    <property type="entry name" value="Protein kinase-like (PK-like)"/>
    <property type="match status" value="1"/>
</dbReference>
<dbReference type="PANTHER" id="PTHR21064:SF6">
    <property type="entry name" value="AMINOGLYCOSIDE PHOSPHOTRANSFERASE DOMAIN-CONTAINING PROTEIN"/>
    <property type="match status" value="1"/>
</dbReference>
<reference evidence="3" key="2">
    <citation type="submission" date="2020-09" db="EMBL/GenBank/DDBJ databases">
        <authorList>
            <person name="Sun Q."/>
            <person name="Zhou Y."/>
        </authorList>
    </citation>
    <scope>NUCLEOTIDE SEQUENCE</scope>
    <source>
        <strain evidence="3">CGMCC 1.15290</strain>
    </source>
</reference>
<gene>
    <name evidence="3" type="ORF">GCM10011379_39440</name>
</gene>
<evidence type="ECO:0000259" key="2">
    <source>
        <dbReference type="Pfam" id="PF01636"/>
    </source>
</evidence>
<reference evidence="3" key="1">
    <citation type="journal article" date="2014" name="Int. J. Syst. Evol. Microbiol.">
        <title>Complete genome sequence of Corynebacterium casei LMG S-19264T (=DSM 44701T), isolated from a smear-ripened cheese.</title>
        <authorList>
            <consortium name="US DOE Joint Genome Institute (JGI-PGF)"/>
            <person name="Walter F."/>
            <person name="Albersmeier A."/>
            <person name="Kalinowski J."/>
            <person name="Ruckert C."/>
        </authorList>
    </citation>
    <scope>NUCLEOTIDE SEQUENCE</scope>
    <source>
        <strain evidence="3">CGMCC 1.15290</strain>
    </source>
</reference>
<protein>
    <recommendedName>
        <fullName evidence="2">Aminoglycoside phosphotransferase domain-containing protein</fullName>
    </recommendedName>
</protein>
<comment type="caution">
    <text evidence="3">The sequence shown here is derived from an EMBL/GenBank/DDBJ whole genome shotgun (WGS) entry which is preliminary data.</text>
</comment>
<proteinExistence type="inferred from homology"/>
<feature type="domain" description="Aminoglycoside phosphotransferase" evidence="2">
    <location>
        <begin position="41"/>
        <end position="274"/>
    </location>
</feature>
<accession>A0A917J1E3</accession>
<dbReference type="EMBL" id="BMIB01000004">
    <property type="protein sequence ID" value="GGH75653.1"/>
    <property type="molecule type" value="Genomic_DNA"/>
</dbReference>
<dbReference type="Gene3D" id="3.30.200.20">
    <property type="entry name" value="Phosphorylase Kinase, domain 1"/>
    <property type="match status" value="1"/>
</dbReference>
<dbReference type="GO" id="GO:0009088">
    <property type="term" value="P:threonine biosynthetic process"/>
    <property type="evidence" value="ECO:0007669"/>
    <property type="project" value="TreeGrafter"/>
</dbReference>
<dbReference type="Pfam" id="PF01636">
    <property type="entry name" value="APH"/>
    <property type="match status" value="1"/>
</dbReference>
<organism evidence="3 4">
    <name type="scientific">Filimonas zeae</name>
    <dbReference type="NCBI Taxonomy" id="1737353"/>
    <lineage>
        <taxon>Bacteria</taxon>
        <taxon>Pseudomonadati</taxon>
        <taxon>Bacteroidota</taxon>
        <taxon>Chitinophagia</taxon>
        <taxon>Chitinophagales</taxon>
        <taxon>Chitinophagaceae</taxon>
        <taxon>Filimonas</taxon>
    </lineage>
</organism>
<evidence type="ECO:0000313" key="3">
    <source>
        <dbReference type="EMBL" id="GGH75653.1"/>
    </source>
</evidence>
<dbReference type="InterPro" id="IPR002575">
    <property type="entry name" value="Aminoglycoside_PTrfase"/>
</dbReference>
<evidence type="ECO:0000313" key="4">
    <source>
        <dbReference type="Proteomes" id="UP000627292"/>
    </source>
</evidence>
<dbReference type="InterPro" id="IPR050249">
    <property type="entry name" value="Pseudomonas-type_ThrB"/>
</dbReference>
<dbReference type="Proteomes" id="UP000627292">
    <property type="component" value="Unassembled WGS sequence"/>
</dbReference>
<dbReference type="InterPro" id="IPR011009">
    <property type="entry name" value="Kinase-like_dom_sf"/>
</dbReference>
<sequence>MKSFFPATYSTLSTDALARLLTEKYGLTGVQCQLLMRGVGDTYSVTCDQARYILRAYRPSHRSLPQVQEEVDLLLALHQAGVSVSYPLKDTTGEAVQLLNAIEGERCAVLFTYAPGQSAIKLSESQLRVFGREMARFHNVSATLAPKGARWNFDLNTLLFHPLETLKAGLAEDTENYRWLADTAERIRQRLAQTDTTAFSKGYCHFDFLPKNFHFDGDTVTFFDFDFMGHGWLVIDIMTFWQHLAVDVYAGRATQQEMDDAYRVFLEGYREYREISEEELAVVPYLAPGFWLFYMSFHTTHDQFYVYTTAAYRKVYIGVVKHLVKTYWGVI</sequence>
<dbReference type="GO" id="GO:0004413">
    <property type="term" value="F:homoserine kinase activity"/>
    <property type="evidence" value="ECO:0007669"/>
    <property type="project" value="TreeGrafter"/>
</dbReference>
<dbReference type="RefSeq" id="WP_188955552.1">
    <property type="nucleotide sequence ID" value="NZ_BMIB01000004.1"/>
</dbReference>
<evidence type="ECO:0000256" key="1">
    <source>
        <dbReference type="ARBA" id="ARBA00038240"/>
    </source>
</evidence>
<keyword evidence="4" id="KW-1185">Reference proteome</keyword>
<dbReference type="PANTHER" id="PTHR21064">
    <property type="entry name" value="AMINOGLYCOSIDE PHOSPHOTRANSFERASE DOMAIN-CONTAINING PROTEIN-RELATED"/>
    <property type="match status" value="1"/>
</dbReference>